<evidence type="ECO:0000259" key="2">
    <source>
        <dbReference type="Pfam" id="PF13087"/>
    </source>
</evidence>
<proteinExistence type="predicted"/>
<dbReference type="CDD" id="cd18808">
    <property type="entry name" value="SF1_C_Upf1"/>
    <property type="match status" value="1"/>
</dbReference>
<dbReference type="InterPro" id="IPR047187">
    <property type="entry name" value="SF1_C_Upf1"/>
</dbReference>
<feature type="non-terminal residue" evidence="3">
    <location>
        <position position="625"/>
    </location>
</feature>
<dbReference type="PANTHER" id="PTHR10887:SF495">
    <property type="entry name" value="HELICASE SENATAXIN ISOFORM X1-RELATED"/>
    <property type="match status" value="1"/>
</dbReference>
<gene>
    <name evidence="3" type="ORF">TPC1_16625</name>
</gene>
<feature type="domain" description="DNA2/NAM7 helicase-like C-terminal" evidence="2">
    <location>
        <begin position="437"/>
        <end position="610"/>
    </location>
</feature>
<dbReference type="Gene3D" id="3.40.50.300">
    <property type="entry name" value="P-loop containing nucleotide triphosphate hydrolases"/>
    <property type="match status" value="2"/>
</dbReference>
<evidence type="ECO:0000259" key="1">
    <source>
        <dbReference type="Pfam" id="PF13086"/>
    </source>
</evidence>
<sequence length="625" mass="71540">EFHFVSSSKMKKLTQKSTKLIIIPTILNQNLKNLKCFDGNSALFHRLKNQNLVDENGQVVGPAQQDIMAKYEDYFLEPLYIEQELSCQQQNFTIIKPKLQVKNENLYIHFQSESKFQTDNYYFLSVKLDKVIDIPCYCKFYQNQNVLLKAKLQNCGAFGQQIQGLSPQKGKFIDLQSVKGEFFIKEIDQTYLQRIQKGFEMEHVDKAMKMLIMGVYEKSRQICTYDEAKAVYDQVIKNVEPKPDTAQEKAIINSVQNQLGLINGCYGGGKTQILIYIIMVLFKQGKSILVTTATNCAADNIYERLKPHCQCLRIPCVTQLLEEIENPCTYYAQMFKQQLQGRQLLKDGQIDYKLLVYLHKQITSQFKVQISTAVNSADVRMYGQRFDSLVVDEAGQLLEPECLLAINHGIKQLIMCGDKNQMGPLILNNLAKQCNFNRSLFERLQLAGHTAYSLSYQYRMPSLLMDLTSSLFYQGRLKCGIDKQTRIVGSYLPISFVQMKSNEQFALNSPSCFNQENALFILKLVKGLQKHGIEKQEIQILTPYRGQVELILQMDEDLEVETVDSFQGKQADYIILDTVKTESNGFINDPKRLNVALSRMKKGLIVLGSESAFTGELGQNLVNWF</sequence>
<dbReference type="SUPFAM" id="SSF52540">
    <property type="entry name" value="P-loop containing nucleoside triphosphate hydrolases"/>
    <property type="match status" value="1"/>
</dbReference>
<feature type="non-terminal residue" evidence="3">
    <location>
        <position position="1"/>
    </location>
</feature>
<dbReference type="EMBL" id="GDID01004922">
    <property type="protein sequence ID" value="JAP91684.1"/>
    <property type="molecule type" value="Transcribed_RNA"/>
</dbReference>
<accession>A0A146K6X5</accession>
<dbReference type="Pfam" id="PF13087">
    <property type="entry name" value="AAA_12"/>
    <property type="match status" value="1"/>
</dbReference>
<feature type="domain" description="DNA2/NAM7 helicase helicase" evidence="1">
    <location>
        <begin position="244"/>
        <end position="316"/>
    </location>
</feature>
<dbReference type="AlphaFoldDB" id="A0A146K6X5"/>
<dbReference type="PANTHER" id="PTHR10887">
    <property type="entry name" value="DNA2/NAM7 HELICASE FAMILY"/>
    <property type="match status" value="1"/>
</dbReference>
<dbReference type="InterPro" id="IPR027417">
    <property type="entry name" value="P-loop_NTPase"/>
</dbReference>
<name>A0A146K6X5_9EUKA</name>
<dbReference type="InterPro" id="IPR041679">
    <property type="entry name" value="DNA2/NAM7-like_C"/>
</dbReference>
<dbReference type="Pfam" id="PF13086">
    <property type="entry name" value="AAA_11"/>
    <property type="match status" value="2"/>
</dbReference>
<reference evidence="3" key="1">
    <citation type="submission" date="2015-07" db="EMBL/GenBank/DDBJ databases">
        <title>Adaptation to a free-living lifestyle via gene acquisitions in the diplomonad Trepomonas sp. PC1.</title>
        <authorList>
            <person name="Xu F."/>
            <person name="Jerlstrom-Hultqvist J."/>
            <person name="Kolisko M."/>
            <person name="Simpson A.G.B."/>
            <person name="Roger A.J."/>
            <person name="Svard S.G."/>
            <person name="Andersson J.O."/>
        </authorList>
    </citation>
    <scope>NUCLEOTIDE SEQUENCE</scope>
    <source>
        <strain evidence="3">PC1</strain>
    </source>
</reference>
<dbReference type="InterPro" id="IPR041677">
    <property type="entry name" value="DNA2/NAM7_AAA_11"/>
</dbReference>
<feature type="domain" description="DNA2/NAM7 helicase helicase" evidence="1">
    <location>
        <begin position="343"/>
        <end position="427"/>
    </location>
</feature>
<protein>
    <submittedName>
        <fullName evidence="3">Nonsense-mediated mRNA decay protein</fullName>
    </submittedName>
</protein>
<evidence type="ECO:0000313" key="3">
    <source>
        <dbReference type="EMBL" id="JAP91684.1"/>
    </source>
</evidence>
<organism evidence="3">
    <name type="scientific">Trepomonas sp. PC1</name>
    <dbReference type="NCBI Taxonomy" id="1076344"/>
    <lineage>
        <taxon>Eukaryota</taxon>
        <taxon>Metamonada</taxon>
        <taxon>Diplomonadida</taxon>
        <taxon>Hexamitidae</taxon>
        <taxon>Hexamitinae</taxon>
        <taxon>Trepomonas</taxon>
    </lineage>
</organism>
<dbReference type="GO" id="GO:0004386">
    <property type="term" value="F:helicase activity"/>
    <property type="evidence" value="ECO:0007669"/>
    <property type="project" value="InterPro"/>
</dbReference>
<dbReference type="InterPro" id="IPR045055">
    <property type="entry name" value="DNA2/NAM7-like"/>
</dbReference>